<name>A0A1M7DFQ6_9GAMM</name>
<evidence type="ECO:0000313" key="4">
    <source>
        <dbReference type="EMBL" id="GEN23137.1"/>
    </source>
</evidence>
<feature type="transmembrane region" description="Helical" evidence="2">
    <location>
        <begin position="74"/>
        <end position="94"/>
    </location>
</feature>
<dbReference type="RefSeq" id="WP_073434248.1">
    <property type="nucleotide sequence ID" value="NZ_BJXU01000034.1"/>
</dbReference>
<feature type="region of interest" description="Disordered" evidence="1">
    <location>
        <begin position="1"/>
        <end position="25"/>
    </location>
</feature>
<dbReference type="Proteomes" id="UP000321726">
    <property type="component" value="Unassembled WGS sequence"/>
</dbReference>
<dbReference type="OrthoDB" id="8999125at2"/>
<keyword evidence="2" id="KW-0472">Membrane</keyword>
<feature type="transmembrane region" description="Helical" evidence="2">
    <location>
        <begin position="42"/>
        <end position="62"/>
    </location>
</feature>
<keyword evidence="2" id="KW-0812">Transmembrane</keyword>
<feature type="domain" description="YdbS-like PH" evidence="3">
    <location>
        <begin position="98"/>
        <end position="160"/>
    </location>
</feature>
<dbReference type="AlphaFoldDB" id="A0A1M7DFQ6"/>
<keyword evidence="7" id="KW-1185">Reference proteome</keyword>
<evidence type="ECO:0000259" key="3">
    <source>
        <dbReference type="Pfam" id="PF03703"/>
    </source>
</evidence>
<dbReference type="STRING" id="44933.SAMN05660971_01321"/>
<keyword evidence="2" id="KW-1133">Transmembrane helix</keyword>
<dbReference type="PANTHER" id="PTHR37938:SF1">
    <property type="entry name" value="BLL0215 PROTEIN"/>
    <property type="match status" value="1"/>
</dbReference>
<dbReference type="Proteomes" id="UP000184123">
    <property type="component" value="Unassembled WGS sequence"/>
</dbReference>
<protein>
    <submittedName>
        <fullName evidence="5">Membrane protein YdbS, contains bPH2 (Pleckstrin homology) domain</fullName>
    </submittedName>
</protein>
<evidence type="ECO:0000313" key="7">
    <source>
        <dbReference type="Proteomes" id="UP000321726"/>
    </source>
</evidence>
<gene>
    <name evidence="4" type="ORF">HCU01_10860</name>
    <name evidence="5" type="ORF">SAMN05660971_01321</name>
</gene>
<proteinExistence type="predicted"/>
<dbReference type="Pfam" id="PF03703">
    <property type="entry name" value="bPH_2"/>
    <property type="match status" value="1"/>
</dbReference>
<dbReference type="EMBL" id="BJXU01000034">
    <property type="protein sequence ID" value="GEN23137.1"/>
    <property type="molecule type" value="Genomic_DNA"/>
</dbReference>
<accession>A0A1M7DFQ6</accession>
<dbReference type="EMBL" id="FRCA01000003">
    <property type="protein sequence ID" value="SHL78292.1"/>
    <property type="molecule type" value="Genomic_DNA"/>
</dbReference>
<reference evidence="4 7" key="2">
    <citation type="submission" date="2019-07" db="EMBL/GenBank/DDBJ databases">
        <title>Whole genome shotgun sequence of Halomonas cupida NBRC 102219.</title>
        <authorList>
            <person name="Hosoyama A."/>
            <person name="Uohara A."/>
            <person name="Ohji S."/>
            <person name="Ichikawa N."/>
        </authorList>
    </citation>
    <scope>NUCLEOTIDE SEQUENCE [LARGE SCALE GENOMIC DNA]</scope>
    <source>
        <strain evidence="4 7">NBRC 102219</strain>
    </source>
</reference>
<dbReference type="PANTHER" id="PTHR37938">
    <property type="entry name" value="BLL0215 PROTEIN"/>
    <property type="match status" value="1"/>
</dbReference>
<reference evidence="5 6" key="1">
    <citation type="submission" date="2016-11" db="EMBL/GenBank/DDBJ databases">
        <authorList>
            <person name="Jaros S."/>
            <person name="Januszkiewicz K."/>
            <person name="Wedrychowicz H."/>
        </authorList>
    </citation>
    <scope>NUCLEOTIDE SEQUENCE [LARGE SCALE GENOMIC DNA]</scope>
    <source>
        <strain evidence="5 6">DSM 4740</strain>
    </source>
</reference>
<evidence type="ECO:0000256" key="2">
    <source>
        <dbReference type="SAM" id="Phobius"/>
    </source>
</evidence>
<evidence type="ECO:0000313" key="6">
    <source>
        <dbReference type="Proteomes" id="UP000184123"/>
    </source>
</evidence>
<dbReference type="InterPro" id="IPR005182">
    <property type="entry name" value="YdbS-like_PH"/>
</dbReference>
<sequence length="195" mass="22137">MDPSLMDPNEGRPVPGKDSPSNQKEDHVAVFKPSTRAAIPTAIGWILLAMAFTALLVFAMVQRPDLVVLPGARLALLLGLIWAVCLIPLLYKLLVLKTVTYSLTTQRLEYTRGILHRRRDQLELVRIRDIISNRTLMDRLLGIGTVILDTVDRSHPEFRIEAQRNVYGLSDWLHRLNAAERQRLGYREYEGTQGL</sequence>
<evidence type="ECO:0000256" key="1">
    <source>
        <dbReference type="SAM" id="MobiDB-lite"/>
    </source>
</evidence>
<organism evidence="5 6">
    <name type="scientific">Halomonas cupida</name>
    <dbReference type="NCBI Taxonomy" id="44933"/>
    <lineage>
        <taxon>Bacteria</taxon>
        <taxon>Pseudomonadati</taxon>
        <taxon>Pseudomonadota</taxon>
        <taxon>Gammaproteobacteria</taxon>
        <taxon>Oceanospirillales</taxon>
        <taxon>Halomonadaceae</taxon>
        <taxon>Halomonas</taxon>
    </lineage>
</organism>
<evidence type="ECO:0000313" key="5">
    <source>
        <dbReference type="EMBL" id="SHL78292.1"/>
    </source>
</evidence>